<dbReference type="Proteomes" id="UP000193061">
    <property type="component" value="Unassembled WGS sequence"/>
</dbReference>
<accession>A0A1X6YC72</accession>
<protein>
    <submittedName>
        <fullName evidence="1">Uncharacterized protein</fullName>
    </submittedName>
</protein>
<reference evidence="1 2" key="1">
    <citation type="submission" date="2017-03" db="EMBL/GenBank/DDBJ databases">
        <authorList>
            <person name="Afonso C.L."/>
            <person name="Miller P.J."/>
            <person name="Scott M.A."/>
            <person name="Spackman E."/>
            <person name="Goraichik I."/>
            <person name="Dimitrov K.M."/>
            <person name="Suarez D.L."/>
            <person name="Swayne D.E."/>
        </authorList>
    </citation>
    <scope>NUCLEOTIDE SEQUENCE [LARGE SCALE GENOMIC DNA]</scope>
    <source>
        <strain evidence="1 2">CECT 7450</strain>
    </source>
</reference>
<dbReference type="AlphaFoldDB" id="A0A1X6YC72"/>
<organism evidence="1 2">
    <name type="scientific">Roseovarius albus</name>
    <dbReference type="NCBI Taxonomy" id="1247867"/>
    <lineage>
        <taxon>Bacteria</taxon>
        <taxon>Pseudomonadati</taxon>
        <taxon>Pseudomonadota</taxon>
        <taxon>Alphaproteobacteria</taxon>
        <taxon>Rhodobacterales</taxon>
        <taxon>Roseobacteraceae</taxon>
        <taxon>Roseovarius</taxon>
    </lineage>
</organism>
<evidence type="ECO:0000313" key="2">
    <source>
        <dbReference type="Proteomes" id="UP000193061"/>
    </source>
</evidence>
<sequence length="163" mass="18373">MAAALIFISAQADVSFAGTPLNIKKEAGVAALACLRLVENHTTNPSELQKHGYEKRNKKYVKSELNFPLIKIKPEVKVEARTNRKFTSCSIRFSPLRRGQENGLYGSVKQVLEKHGYRQAVAKDRRGREKPVYVKGDIVLKTGGSLNTDYSTYSVHIYMERDK</sequence>
<name>A0A1X6YC72_9RHOB</name>
<dbReference type="EMBL" id="FWFX01000001">
    <property type="protein sequence ID" value="SLN16390.1"/>
    <property type="molecule type" value="Genomic_DNA"/>
</dbReference>
<proteinExistence type="predicted"/>
<evidence type="ECO:0000313" key="1">
    <source>
        <dbReference type="EMBL" id="SLN16390.1"/>
    </source>
</evidence>
<keyword evidence="2" id="KW-1185">Reference proteome</keyword>
<gene>
    <name evidence="1" type="ORF">ROA7450_00431</name>
</gene>